<dbReference type="Gene3D" id="6.10.140.2040">
    <property type="match status" value="2"/>
</dbReference>
<dbReference type="OrthoDB" id="197676at2759"/>
<name>A0A1Y2I0U1_9FUNG</name>
<dbReference type="InterPro" id="IPR004018">
    <property type="entry name" value="RPEL_repeat"/>
</dbReference>
<dbReference type="GO" id="GO:0003713">
    <property type="term" value="F:transcription coactivator activity"/>
    <property type="evidence" value="ECO:0007669"/>
    <property type="project" value="TreeGrafter"/>
</dbReference>
<proteinExistence type="predicted"/>
<dbReference type="PROSITE" id="PS51073">
    <property type="entry name" value="RPEL"/>
    <property type="match status" value="2"/>
</dbReference>
<dbReference type="InterPro" id="IPR043451">
    <property type="entry name" value="Myocardin-like"/>
</dbReference>
<evidence type="ECO:0000256" key="1">
    <source>
        <dbReference type="ARBA" id="ARBA00004123"/>
    </source>
</evidence>
<dbReference type="Proteomes" id="UP000193411">
    <property type="component" value="Unassembled WGS sequence"/>
</dbReference>
<evidence type="ECO:0000313" key="6">
    <source>
        <dbReference type="Proteomes" id="UP000193411"/>
    </source>
</evidence>
<dbReference type="STRING" id="765915.A0A1Y2I0U1"/>
<feature type="repeat" description="RPEL" evidence="4">
    <location>
        <begin position="40"/>
        <end position="65"/>
    </location>
</feature>
<dbReference type="PANTHER" id="PTHR22793:SF12">
    <property type="entry name" value="MYOCARDIN-RELATED TRANSCRIPTION FACTOR, ISOFORM H"/>
    <property type="match status" value="1"/>
</dbReference>
<evidence type="ECO:0000256" key="3">
    <source>
        <dbReference type="ARBA" id="ARBA00023242"/>
    </source>
</evidence>
<dbReference type="PANTHER" id="PTHR22793">
    <property type="entry name" value="MYOCARDIN-RELATED TRANSCRIPTION FACTOR-RELATED"/>
    <property type="match status" value="1"/>
</dbReference>
<sequence>MLSSRPTKEELISRNILKDDKVSPRLQAAQEELKKKQLEDMLNKKIPHRANVEELVHSNILHADPGVAPALQAAQDSLKRAQIEDEITKNLRERPSIQQLQEKEIIKPAEEKAGV</sequence>
<feature type="repeat" description="RPEL" evidence="4">
    <location>
        <begin position="1"/>
        <end position="21"/>
    </location>
</feature>
<evidence type="ECO:0008006" key="7">
    <source>
        <dbReference type="Google" id="ProtNLM"/>
    </source>
</evidence>
<accession>A0A1Y2I0U1</accession>
<comment type="subcellular location">
    <subcellularLocation>
        <location evidence="1">Nucleus</location>
    </subcellularLocation>
</comment>
<dbReference type="GO" id="GO:0005634">
    <property type="term" value="C:nucleus"/>
    <property type="evidence" value="ECO:0007669"/>
    <property type="project" value="UniProtKB-SubCell"/>
</dbReference>
<dbReference type="AlphaFoldDB" id="A0A1Y2I0U1"/>
<evidence type="ECO:0000256" key="4">
    <source>
        <dbReference type="PROSITE-ProRule" id="PRU00401"/>
    </source>
</evidence>
<gene>
    <name evidence="5" type="ORF">BCR44DRAFT_1175039</name>
</gene>
<organism evidence="5 6">
    <name type="scientific">Catenaria anguillulae PL171</name>
    <dbReference type="NCBI Taxonomy" id="765915"/>
    <lineage>
        <taxon>Eukaryota</taxon>
        <taxon>Fungi</taxon>
        <taxon>Fungi incertae sedis</taxon>
        <taxon>Blastocladiomycota</taxon>
        <taxon>Blastocladiomycetes</taxon>
        <taxon>Blastocladiales</taxon>
        <taxon>Catenariaceae</taxon>
        <taxon>Catenaria</taxon>
    </lineage>
</organism>
<dbReference type="EMBL" id="MCFL01000003">
    <property type="protein sequence ID" value="ORZ40465.1"/>
    <property type="molecule type" value="Genomic_DNA"/>
</dbReference>
<dbReference type="GO" id="GO:0045944">
    <property type="term" value="P:positive regulation of transcription by RNA polymerase II"/>
    <property type="evidence" value="ECO:0007669"/>
    <property type="project" value="TreeGrafter"/>
</dbReference>
<protein>
    <recommendedName>
        <fullName evidence="7">RPEL repeat protein</fullName>
    </recommendedName>
</protein>
<evidence type="ECO:0000256" key="2">
    <source>
        <dbReference type="ARBA" id="ARBA00022737"/>
    </source>
</evidence>
<keyword evidence="2" id="KW-0677">Repeat</keyword>
<evidence type="ECO:0000313" key="5">
    <source>
        <dbReference type="EMBL" id="ORZ40465.1"/>
    </source>
</evidence>
<comment type="caution">
    <text evidence="5">The sequence shown here is derived from an EMBL/GenBank/DDBJ whole genome shotgun (WGS) entry which is preliminary data.</text>
</comment>
<dbReference type="SMART" id="SM00707">
    <property type="entry name" value="RPEL"/>
    <property type="match status" value="3"/>
</dbReference>
<keyword evidence="6" id="KW-1185">Reference proteome</keyword>
<reference evidence="5 6" key="1">
    <citation type="submission" date="2016-07" db="EMBL/GenBank/DDBJ databases">
        <title>Pervasive Adenine N6-methylation of Active Genes in Fungi.</title>
        <authorList>
            <consortium name="DOE Joint Genome Institute"/>
            <person name="Mondo S.J."/>
            <person name="Dannebaum R.O."/>
            <person name="Kuo R.C."/>
            <person name="Labutti K."/>
            <person name="Haridas S."/>
            <person name="Kuo A."/>
            <person name="Salamov A."/>
            <person name="Ahrendt S.R."/>
            <person name="Lipzen A."/>
            <person name="Sullivan W."/>
            <person name="Andreopoulos W.B."/>
            <person name="Clum A."/>
            <person name="Lindquist E."/>
            <person name="Daum C."/>
            <person name="Ramamoorthy G.K."/>
            <person name="Gryganskyi A."/>
            <person name="Culley D."/>
            <person name="Magnuson J.K."/>
            <person name="James T.Y."/>
            <person name="O'Malley M.A."/>
            <person name="Stajich J.E."/>
            <person name="Spatafora J.W."/>
            <person name="Visel A."/>
            <person name="Grigoriev I.V."/>
        </authorList>
    </citation>
    <scope>NUCLEOTIDE SEQUENCE [LARGE SCALE GENOMIC DNA]</scope>
    <source>
        <strain evidence="5 6">PL171</strain>
    </source>
</reference>
<dbReference type="Pfam" id="PF02755">
    <property type="entry name" value="RPEL"/>
    <property type="match status" value="1"/>
</dbReference>
<keyword evidence="3" id="KW-0539">Nucleus</keyword>